<protein>
    <submittedName>
        <fullName evidence="1">Uncharacterized protein</fullName>
    </submittedName>
</protein>
<dbReference type="EMBL" id="CAADRP010001596">
    <property type="protein sequence ID" value="VFU43088.1"/>
    <property type="molecule type" value="Genomic_DNA"/>
</dbReference>
<name>A0A6N2LQB7_SALVM</name>
<organism evidence="1">
    <name type="scientific">Salix viminalis</name>
    <name type="common">Common osier</name>
    <name type="synonym">Basket willow</name>
    <dbReference type="NCBI Taxonomy" id="40686"/>
    <lineage>
        <taxon>Eukaryota</taxon>
        <taxon>Viridiplantae</taxon>
        <taxon>Streptophyta</taxon>
        <taxon>Embryophyta</taxon>
        <taxon>Tracheophyta</taxon>
        <taxon>Spermatophyta</taxon>
        <taxon>Magnoliopsida</taxon>
        <taxon>eudicotyledons</taxon>
        <taxon>Gunneridae</taxon>
        <taxon>Pentapetalae</taxon>
        <taxon>rosids</taxon>
        <taxon>fabids</taxon>
        <taxon>Malpighiales</taxon>
        <taxon>Salicaceae</taxon>
        <taxon>Saliceae</taxon>
        <taxon>Salix</taxon>
    </lineage>
</organism>
<gene>
    <name evidence="1" type="ORF">SVIM_LOCUS262393</name>
</gene>
<sequence length="112" mass="13347">MACQSCNERKMRSLTRHHEHEWSSHPPFNQRQEADNAAVVFPKLMIMALHVSHHVCAVLTMRCLLFFHTATRVFMLLSSQEDDEEEEEEEEDIFFPFQLKQSRRSSKWLEAR</sequence>
<dbReference type="AlphaFoldDB" id="A0A6N2LQB7"/>
<evidence type="ECO:0000313" key="1">
    <source>
        <dbReference type="EMBL" id="VFU43088.1"/>
    </source>
</evidence>
<reference evidence="1" key="1">
    <citation type="submission" date="2019-03" db="EMBL/GenBank/DDBJ databases">
        <authorList>
            <person name="Mank J."/>
            <person name="Almeida P."/>
        </authorList>
    </citation>
    <scope>NUCLEOTIDE SEQUENCE</scope>
    <source>
        <strain evidence="1">78183</strain>
    </source>
</reference>
<proteinExistence type="predicted"/>
<accession>A0A6N2LQB7</accession>